<name>A0A239DNX5_9PSED</name>
<keyword evidence="2 6" id="KW-0255">Endonuclease</keyword>
<dbReference type="EMBL" id="FZOG01000002">
    <property type="protein sequence ID" value="SNS34206.1"/>
    <property type="molecule type" value="Genomic_DNA"/>
</dbReference>
<keyword evidence="7" id="KW-1185">Reference proteome</keyword>
<dbReference type="AlphaFoldDB" id="A0A239DNX5"/>
<dbReference type="RefSeq" id="WP_089359862.1">
    <property type="nucleotide sequence ID" value="NZ_FZOG01000002.1"/>
</dbReference>
<protein>
    <submittedName>
        <fullName evidence="6">Endonuclease YncB, thermonuclease family</fullName>
    </submittedName>
</protein>
<keyword evidence="4" id="KW-0732">Signal</keyword>
<dbReference type="InterPro" id="IPR002071">
    <property type="entry name" value="Thermonucl_AS"/>
</dbReference>
<keyword evidence="1" id="KW-0540">Nuclease</keyword>
<evidence type="ECO:0000256" key="1">
    <source>
        <dbReference type="ARBA" id="ARBA00022722"/>
    </source>
</evidence>
<dbReference type="PANTHER" id="PTHR12302:SF3">
    <property type="entry name" value="SERINE_THREONINE-PROTEIN KINASE 31"/>
    <property type="match status" value="1"/>
</dbReference>
<dbReference type="Pfam" id="PF00565">
    <property type="entry name" value="SNase"/>
    <property type="match status" value="1"/>
</dbReference>
<dbReference type="GO" id="GO:0016787">
    <property type="term" value="F:hydrolase activity"/>
    <property type="evidence" value="ECO:0007669"/>
    <property type="project" value="UniProtKB-KW"/>
</dbReference>
<evidence type="ECO:0000259" key="5">
    <source>
        <dbReference type="PROSITE" id="PS50830"/>
    </source>
</evidence>
<dbReference type="GO" id="GO:0003676">
    <property type="term" value="F:nucleic acid binding"/>
    <property type="evidence" value="ECO:0007669"/>
    <property type="project" value="InterPro"/>
</dbReference>
<feature type="signal peptide" evidence="4">
    <location>
        <begin position="1"/>
        <end position="28"/>
    </location>
</feature>
<evidence type="ECO:0000313" key="6">
    <source>
        <dbReference type="EMBL" id="SNS34206.1"/>
    </source>
</evidence>
<dbReference type="PANTHER" id="PTHR12302">
    <property type="entry name" value="EBNA2 BINDING PROTEIN P100"/>
    <property type="match status" value="1"/>
</dbReference>
<organism evidence="6 7">
    <name type="scientific">Pseudomonas segetis</name>
    <dbReference type="NCBI Taxonomy" id="298908"/>
    <lineage>
        <taxon>Bacteria</taxon>
        <taxon>Pseudomonadati</taxon>
        <taxon>Pseudomonadota</taxon>
        <taxon>Gammaproteobacteria</taxon>
        <taxon>Pseudomonadales</taxon>
        <taxon>Pseudomonadaceae</taxon>
        <taxon>Pseudomonas</taxon>
    </lineage>
</organism>
<gene>
    <name evidence="6" type="ORF">SAMN05216255_2368</name>
</gene>
<dbReference type="SUPFAM" id="SSF50199">
    <property type="entry name" value="Staphylococcal nuclease"/>
    <property type="match status" value="1"/>
</dbReference>
<feature type="chain" id="PRO_5012895943" evidence="4">
    <location>
        <begin position="29"/>
        <end position="266"/>
    </location>
</feature>
<dbReference type="Gene3D" id="2.40.50.90">
    <property type="match status" value="1"/>
</dbReference>
<dbReference type="InterPro" id="IPR035437">
    <property type="entry name" value="SNase_OB-fold_sf"/>
</dbReference>
<dbReference type="SMART" id="SM00318">
    <property type="entry name" value="SNc"/>
    <property type="match status" value="1"/>
</dbReference>
<dbReference type="PROSITE" id="PS50830">
    <property type="entry name" value="TNASE_3"/>
    <property type="match status" value="1"/>
</dbReference>
<evidence type="ECO:0000256" key="2">
    <source>
        <dbReference type="ARBA" id="ARBA00022759"/>
    </source>
</evidence>
<feature type="domain" description="TNase-like" evidence="5">
    <location>
        <begin position="41"/>
        <end position="166"/>
    </location>
</feature>
<dbReference type="Proteomes" id="UP000242915">
    <property type="component" value="Unassembled WGS sequence"/>
</dbReference>
<dbReference type="PROSITE" id="PS01284">
    <property type="entry name" value="TNASE_2"/>
    <property type="match status" value="1"/>
</dbReference>
<dbReference type="GO" id="GO:0004519">
    <property type="term" value="F:endonuclease activity"/>
    <property type="evidence" value="ECO:0007669"/>
    <property type="project" value="UniProtKB-KW"/>
</dbReference>
<proteinExistence type="predicted"/>
<evidence type="ECO:0000256" key="3">
    <source>
        <dbReference type="ARBA" id="ARBA00022801"/>
    </source>
</evidence>
<evidence type="ECO:0000313" key="7">
    <source>
        <dbReference type="Proteomes" id="UP000242915"/>
    </source>
</evidence>
<evidence type="ECO:0000256" key="4">
    <source>
        <dbReference type="SAM" id="SignalP"/>
    </source>
</evidence>
<keyword evidence="3" id="KW-0378">Hydrolase</keyword>
<sequence length="266" mass="29005">MVLFSKLKKASLVGAFFVSGLYLSPALALCPATIVGAPVEVSRVVDGDTLRLVDGRSVRLIGINAPEMARKGRSVEPYAVQARRRLSALVAASGGQVTLQLGVEPKDRYGRTLAHVFDVQGRSLEAQLLVEGLGYWVALAPNLGQWQCLQGAEQSAREAGLGLWRKSPVVEPESLRSGGFAMVRGKVRQVQRNRGGLWLEMGGSLVLRVPVEQVDDFIRVHGSALTGRSIEARGWVVDRTRRSAKTKKQARWMLTLGHQSMMQVLP</sequence>
<dbReference type="InterPro" id="IPR016071">
    <property type="entry name" value="Staphylococal_nuclease_OB-fold"/>
</dbReference>
<accession>A0A239DNX5</accession>
<reference evidence="7" key="1">
    <citation type="submission" date="2017-06" db="EMBL/GenBank/DDBJ databases">
        <authorList>
            <person name="Varghese N."/>
            <person name="Submissions S."/>
        </authorList>
    </citation>
    <scope>NUCLEOTIDE SEQUENCE [LARGE SCALE GENOMIC DNA]</scope>
    <source>
        <strain evidence="7">CIP 108523</strain>
    </source>
</reference>